<evidence type="ECO:0000256" key="6">
    <source>
        <dbReference type="SAM" id="Phobius"/>
    </source>
</evidence>
<evidence type="ECO:0000259" key="7">
    <source>
        <dbReference type="PROSITE" id="PS51007"/>
    </source>
</evidence>
<dbReference type="SUPFAM" id="SSF46626">
    <property type="entry name" value="Cytochrome c"/>
    <property type="match status" value="1"/>
</dbReference>
<evidence type="ECO:0000256" key="1">
    <source>
        <dbReference type="ARBA" id="ARBA00022617"/>
    </source>
</evidence>
<keyword evidence="2 4" id="KW-0479">Metal-binding</keyword>
<feature type="domain" description="Cytochrome c" evidence="7">
    <location>
        <begin position="85"/>
        <end position="203"/>
    </location>
</feature>
<dbReference type="Proteomes" id="UP001597261">
    <property type="component" value="Unassembled WGS sequence"/>
</dbReference>
<gene>
    <name evidence="8" type="ORF">ACFSL4_15535</name>
</gene>
<evidence type="ECO:0000313" key="8">
    <source>
        <dbReference type="EMBL" id="MFD1659573.1"/>
    </source>
</evidence>
<keyword evidence="6" id="KW-0812">Transmembrane</keyword>
<dbReference type="RefSeq" id="WP_381082844.1">
    <property type="nucleotide sequence ID" value="NZ_JBHUDX010000042.1"/>
</dbReference>
<keyword evidence="6" id="KW-0472">Membrane</keyword>
<keyword evidence="1 4" id="KW-0349">Heme</keyword>
<keyword evidence="9" id="KW-1185">Reference proteome</keyword>
<evidence type="ECO:0000313" key="9">
    <source>
        <dbReference type="Proteomes" id="UP001597261"/>
    </source>
</evidence>
<feature type="compositionally biased region" description="Basic and acidic residues" evidence="5">
    <location>
        <begin position="7"/>
        <end position="18"/>
    </location>
</feature>
<feature type="region of interest" description="Disordered" evidence="5">
    <location>
        <begin position="208"/>
        <end position="229"/>
    </location>
</feature>
<dbReference type="PROSITE" id="PS51007">
    <property type="entry name" value="CYTC"/>
    <property type="match status" value="1"/>
</dbReference>
<evidence type="ECO:0000256" key="2">
    <source>
        <dbReference type="ARBA" id="ARBA00022723"/>
    </source>
</evidence>
<evidence type="ECO:0000256" key="3">
    <source>
        <dbReference type="ARBA" id="ARBA00023004"/>
    </source>
</evidence>
<dbReference type="InterPro" id="IPR009056">
    <property type="entry name" value="Cyt_c-like_dom"/>
</dbReference>
<comment type="caution">
    <text evidence="8">The sequence shown here is derived from an EMBL/GenBank/DDBJ whole genome shotgun (WGS) entry which is preliminary data.</text>
</comment>
<feature type="transmembrane region" description="Helical" evidence="6">
    <location>
        <begin position="44"/>
        <end position="65"/>
    </location>
</feature>
<sequence length="229" mass="25677">MSDPEEPDKPETPDEPQHSDAPQEDGPGHEAPRWMRFLERGTTVMLLGGLGSLVLSFLTLGVLPLGELSDEVKKDTPSSYRPMNQLEQTGFTVYKREGCAYCHSNFVRSTTSDVRRFGAPAEAWEYQDQYPQQWGTRRVGPDLSRESGMRTDAWQYAHLYDPRSTVPQSVMPPYPWLFQKKADGELVPTQEARGLVAYLNFLGRAMRESGPQTKTGSDAVNGVMSHEGH</sequence>
<keyword evidence="6" id="KW-1133">Transmembrane helix</keyword>
<protein>
    <submittedName>
        <fullName evidence="8">Cbb3-type cytochrome c oxidase subunit II</fullName>
    </submittedName>
</protein>
<dbReference type="InterPro" id="IPR036909">
    <property type="entry name" value="Cyt_c-like_dom_sf"/>
</dbReference>
<keyword evidence="3 4" id="KW-0408">Iron</keyword>
<dbReference type="Gene3D" id="1.10.760.10">
    <property type="entry name" value="Cytochrome c-like domain"/>
    <property type="match status" value="1"/>
</dbReference>
<dbReference type="Pfam" id="PF02433">
    <property type="entry name" value="FixO"/>
    <property type="match status" value="1"/>
</dbReference>
<feature type="region of interest" description="Disordered" evidence="5">
    <location>
        <begin position="1"/>
        <end position="31"/>
    </location>
</feature>
<proteinExistence type="predicted"/>
<dbReference type="EMBL" id="JBHUDX010000042">
    <property type="protein sequence ID" value="MFD1659573.1"/>
    <property type="molecule type" value="Genomic_DNA"/>
</dbReference>
<evidence type="ECO:0000256" key="5">
    <source>
        <dbReference type="SAM" id="MobiDB-lite"/>
    </source>
</evidence>
<organism evidence="8 9">
    <name type="scientific">Streptomyces caeni</name>
    <dbReference type="NCBI Taxonomy" id="2307231"/>
    <lineage>
        <taxon>Bacteria</taxon>
        <taxon>Bacillati</taxon>
        <taxon>Actinomycetota</taxon>
        <taxon>Actinomycetes</taxon>
        <taxon>Kitasatosporales</taxon>
        <taxon>Streptomycetaceae</taxon>
        <taxon>Streptomyces</taxon>
    </lineage>
</organism>
<evidence type="ECO:0000256" key="4">
    <source>
        <dbReference type="PROSITE-ProRule" id="PRU00433"/>
    </source>
</evidence>
<dbReference type="InterPro" id="IPR003468">
    <property type="entry name" value="Cyt_c_oxidase_monohaem-su/FixO"/>
</dbReference>
<name>A0ABW4ISP5_9ACTN</name>
<accession>A0ABW4ISP5</accession>
<reference evidence="9" key="1">
    <citation type="journal article" date="2019" name="Int. J. Syst. Evol. Microbiol.">
        <title>The Global Catalogue of Microorganisms (GCM) 10K type strain sequencing project: providing services to taxonomists for standard genome sequencing and annotation.</title>
        <authorList>
            <consortium name="The Broad Institute Genomics Platform"/>
            <consortium name="The Broad Institute Genome Sequencing Center for Infectious Disease"/>
            <person name="Wu L."/>
            <person name="Ma J."/>
        </authorList>
    </citation>
    <scope>NUCLEOTIDE SEQUENCE [LARGE SCALE GENOMIC DNA]</scope>
    <source>
        <strain evidence="9">CGMCC 1.12470</strain>
    </source>
</reference>